<evidence type="ECO:0000256" key="13">
    <source>
        <dbReference type="ARBA" id="ARBA00023136"/>
    </source>
</evidence>
<dbReference type="InterPro" id="IPR037099">
    <property type="entry name" value="Fum_R/Succ_DH_flav-like_C_sf"/>
</dbReference>
<evidence type="ECO:0000256" key="6">
    <source>
        <dbReference type="ARBA" id="ARBA00022448"/>
    </source>
</evidence>
<dbReference type="NCBIfam" id="TIGR01812">
    <property type="entry name" value="sdhA_frdA_Gneg"/>
    <property type="match status" value="1"/>
</dbReference>
<reference evidence="20 21" key="1">
    <citation type="submission" date="2018-12" db="EMBL/GenBank/DDBJ databases">
        <authorList>
            <person name="Yu L."/>
        </authorList>
    </citation>
    <scope>NUCLEOTIDE SEQUENCE [LARGE SCALE GENOMIC DNA]</scope>
    <source>
        <strain evidence="20 21">HAW-EB5</strain>
    </source>
</reference>
<evidence type="ECO:0000256" key="5">
    <source>
        <dbReference type="ARBA" id="ARBA00014044"/>
    </source>
</evidence>
<dbReference type="PANTHER" id="PTHR11632:SF71">
    <property type="entry name" value="FUMARATE REDUCTASE FLAVOPROTEIN SUBUNIT"/>
    <property type="match status" value="1"/>
</dbReference>
<dbReference type="NCBIfam" id="NF006383">
    <property type="entry name" value="PRK08626.1"/>
    <property type="match status" value="1"/>
</dbReference>
<evidence type="ECO:0000256" key="7">
    <source>
        <dbReference type="ARBA" id="ARBA00022475"/>
    </source>
</evidence>
<evidence type="ECO:0000259" key="18">
    <source>
        <dbReference type="Pfam" id="PF00890"/>
    </source>
</evidence>
<keyword evidence="11" id="KW-0249">Electron transport</keyword>
<keyword evidence="6" id="KW-0813">Transport</keyword>
<organism evidence="20 21">
    <name type="scientific">Shewanella atlantica</name>
    <dbReference type="NCBI Taxonomy" id="271099"/>
    <lineage>
        <taxon>Bacteria</taxon>
        <taxon>Pseudomonadati</taxon>
        <taxon>Pseudomonadota</taxon>
        <taxon>Gammaproteobacteria</taxon>
        <taxon>Alteromonadales</taxon>
        <taxon>Shewanellaceae</taxon>
        <taxon>Shewanella</taxon>
    </lineage>
</organism>
<evidence type="ECO:0000256" key="12">
    <source>
        <dbReference type="ARBA" id="ARBA00023002"/>
    </source>
</evidence>
<feature type="active site" description="Proton acceptor" evidence="17">
    <location>
        <position position="301"/>
    </location>
</feature>
<comment type="caution">
    <text evidence="20">The sequence shown here is derived from an EMBL/GenBank/DDBJ whole genome shotgun (WGS) entry which is preliminary data.</text>
</comment>
<dbReference type="AlphaFoldDB" id="A0A3S0KPX3"/>
<evidence type="ECO:0000259" key="19">
    <source>
        <dbReference type="Pfam" id="PF02910"/>
    </source>
</evidence>
<dbReference type="Gene3D" id="3.10.20.820">
    <property type="match status" value="1"/>
</dbReference>
<evidence type="ECO:0000256" key="1">
    <source>
        <dbReference type="ARBA" id="ARBA00001974"/>
    </source>
</evidence>
<feature type="domain" description="FAD-dependent oxidoreductase 2 FAD-binding" evidence="18">
    <location>
        <begin position="7"/>
        <end position="411"/>
    </location>
</feature>
<dbReference type="GO" id="GO:0009061">
    <property type="term" value="P:anaerobic respiration"/>
    <property type="evidence" value="ECO:0007669"/>
    <property type="project" value="TreeGrafter"/>
</dbReference>
<dbReference type="PANTHER" id="PTHR11632">
    <property type="entry name" value="SUCCINATE DEHYDROGENASE 2 FLAVOPROTEIN SUBUNIT"/>
    <property type="match status" value="1"/>
</dbReference>
<sequence length="674" mass="74275">MKLIYTDSLVVGAGLAGLRVAIASKERGLDTVVLSLIPAKRSHSAAAQGGMQASLGNTVKGMGDDEDIHFQDTVKGSDWGCDQDVARMFAHCAPKAVRELTNWGVPWTRVTKGPRQVVVNAEKVTIEEAEEAHGLINARDFGGTKKWRTCYTADGTGHSLLYAVDNKAISLDIPVHERVEALSLIHDGKRCHGVVARCMITGELRAYIAKSTTIATGGYGRIYEVSTNAIICEGIGQALALETGVAKLGNMEAVQFHPTAIVPVGILTTEGCRGDGGLLRDKDGHRFMPDYEPEKKELASRDVVSRRMTEHIRKGKGVDSPYGPHLWLDITLLGRKHVETNLREVKEICESFLGIDPAKDWIPVRPTQHYSMGGIRTDKTGQNPQLKGLFSVGEAACWDMHGFNRLGGNSLAETVVGGMIIGKYVADFCQENTLEINTGLAESFVNKVRNEVDELVEGPGTESPFVLRKEMERIMMNYVGIFRNGPELEKAVTELQVLLKRAKNLGLKCKKRHANPELVEALRVKRMLKVALTVACGAAARTESRGAHAREDFPQRNDKDWLNRTLSSWPDENSLTPELSYEELDVMKMELPPGYRGYGINNAIAHPDTDKREKEITEILSELGDNADRYQRQQALMPFEVPEALMARNERLCDNLDRPVSAVPGEESEGEQAL</sequence>
<comment type="subunit">
    <text evidence="16">Part of an enzyme complex containing three subunits: a flavoprotein (frdA), an iron-sulfur protein (frdB), and diheme cytochrome b (frdC).</text>
</comment>
<feature type="domain" description="Fumarate reductase/succinate dehydrogenase flavoprotein-like C-terminal" evidence="19">
    <location>
        <begin position="468"/>
        <end position="598"/>
    </location>
</feature>
<dbReference type="InterPro" id="IPR030664">
    <property type="entry name" value="SdhA/FrdA/AprA"/>
</dbReference>
<dbReference type="EC" id="1.3.5.1" evidence="4"/>
<comment type="catalytic activity">
    <reaction evidence="15">
        <text>a quinone + succinate = fumarate + a quinol</text>
        <dbReference type="Rhea" id="RHEA:40523"/>
        <dbReference type="ChEBI" id="CHEBI:24646"/>
        <dbReference type="ChEBI" id="CHEBI:29806"/>
        <dbReference type="ChEBI" id="CHEBI:30031"/>
        <dbReference type="ChEBI" id="CHEBI:132124"/>
        <dbReference type="EC" id="1.3.5.1"/>
    </reaction>
</comment>
<gene>
    <name evidence="20" type="ORF">EKG39_13760</name>
</gene>
<evidence type="ECO:0000313" key="21">
    <source>
        <dbReference type="Proteomes" id="UP000282060"/>
    </source>
</evidence>
<dbReference type="PROSITE" id="PS00504">
    <property type="entry name" value="FRD_SDH_FAD_BINDING"/>
    <property type="match status" value="1"/>
</dbReference>
<evidence type="ECO:0000256" key="15">
    <source>
        <dbReference type="ARBA" id="ARBA00049220"/>
    </source>
</evidence>
<dbReference type="Pfam" id="PF02910">
    <property type="entry name" value="Succ_DH_flav_C"/>
    <property type="match status" value="1"/>
</dbReference>
<dbReference type="Proteomes" id="UP000282060">
    <property type="component" value="Unassembled WGS sequence"/>
</dbReference>
<evidence type="ECO:0000256" key="14">
    <source>
        <dbReference type="ARBA" id="ARBA00030461"/>
    </source>
</evidence>
<keyword evidence="8" id="KW-0997">Cell inner membrane</keyword>
<keyword evidence="9" id="KW-0285">Flavoprotein</keyword>
<dbReference type="FunFam" id="3.90.700.10:FF:000005">
    <property type="entry name" value="Succinate dehydrogenase flavoprotein subunit"/>
    <property type="match status" value="1"/>
</dbReference>
<evidence type="ECO:0000256" key="8">
    <source>
        <dbReference type="ARBA" id="ARBA00022519"/>
    </source>
</evidence>
<dbReference type="Gene3D" id="3.50.50.60">
    <property type="entry name" value="FAD/NAD(P)-binding domain"/>
    <property type="match status" value="1"/>
</dbReference>
<dbReference type="InterPro" id="IPR003952">
    <property type="entry name" value="FRD_SDH_FAD_BS"/>
</dbReference>
<keyword evidence="10" id="KW-0274">FAD</keyword>
<dbReference type="OrthoDB" id="9806724at2"/>
<evidence type="ECO:0000256" key="3">
    <source>
        <dbReference type="ARBA" id="ARBA00008040"/>
    </source>
</evidence>
<evidence type="ECO:0000256" key="16">
    <source>
        <dbReference type="ARBA" id="ARBA00066269"/>
    </source>
</evidence>
<evidence type="ECO:0000256" key="2">
    <source>
        <dbReference type="ARBA" id="ARBA00004515"/>
    </source>
</evidence>
<dbReference type="GO" id="GO:0009055">
    <property type="term" value="F:electron transfer activity"/>
    <property type="evidence" value="ECO:0007669"/>
    <property type="project" value="TreeGrafter"/>
</dbReference>
<dbReference type="InterPro" id="IPR036188">
    <property type="entry name" value="FAD/NAD-bd_sf"/>
</dbReference>
<dbReference type="Pfam" id="PF00890">
    <property type="entry name" value="FAD_binding_2"/>
    <property type="match status" value="1"/>
</dbReference>
<dbReference type="Gene3D" id="3.90.700.10">
    <property type="entry name" value="Succinate dehydrogenase/fumarate reductase flavoprotein, catalytic domain"/>
    <property type="match status" value="1"/>
</dbReference>
<keyword evidence="21" id="KW-1185">Reference proteome</keyword>
<dbReference type="GO" id="GO:0050660">
    <property type="term" value="F:flavin adenine dinucleotide binding"/>
    <property type="evidence" value="ECO:0007669"/>
    <property type="project" value="InterPro"/>
</dbReference>
<comment type="cofactor">
    <cofactor evidence="1">
        <name>FAD</name>
        <dbReference type="ChEBI" id="CHEBI:57692"/>
    </cofactor>
</comment>
<keyword evidence="12" id="KW-0560">Oxidoreductase</keyword>
<proteinExistence type="inferred from homology"/>
<comment type="subcellular location">
    <subcellularLocation>
        <location evidence="2">Cell inner membrane</location>
        <topology evidence="2">Peripheral membrane protein</topology>
        <orientation evidence="2">Cytoplasmic side</orientation>
    </subcellularLocation>
</comment>
<evidence type="ECO:0000256" key="17">
    <source>
        <dbReference type="PIRSR" id="PIRSR630664-50"/>
    </source>
</evidence>
<dbReference type="GO" id="GO:0005886">
    <property type="term" value="C:plasma membrane"/>
    <property type="evidence" value="ECO:0007669"/>
    <property type="project" value="UniProtKB-SubCell"/>
</dbReference>
<protein>
    <recommendedName>
        <fullName evidence="5">Fumarate reductase flavoprotein subunit</fullName>
        <ecNumber evidence="4">1.3.5.1</ecNumber>
    </recommendedName>
    <alternativeName>
        <fullName evidence="14">Quinol-fumarate reductase flavoprotein subunit</fullName>
    </alternativeName>
</protein>
<dbReference type="RefSeq" id="WP_126506319.1">
    <property type="nucleotide sequence ID" value="NZ_RXNV01000005.1"/>
</dbReference>
<dbReference type="GO" id="GO:0008177">
    <property type="term" value="F:succinate dehydrogenase (quinone) activity"/>
    <property type="evidence" value="ECO:0007669"/>
    <property type="project" value="UniProtKB-EC"/>
</dbReference>
<keyword evidence="13" id="KW-0472">Membrane</keyword>
<dbReference type="GO" id="GO:0022900">
    <property type="term" value="P:electron transport chain"/>
    <property type="evidence" value="ECO:0007669"/>
    <property type="project" value="InterPro"/>
</dbReference>
<name>A0A3S0KPX3_9GAMM</name>
<dbReference type="SUPFAM" id="SSF46977">
    <property type="entry name" value="Succinate dehydrogenase/fumarate reductase flavoprotein C-terminal domain"/>
    <property type="match status" value="1"/>
</dbReference>
<evidence type="ECO:0000256" key="9">
    <source>
        <dbReference type="ARBA" id="ARBA00022630"/>
    </source>
</evidence>
<dbReference type="Gene3D" id="1.20.58.100">
    <property type="entry name" value="Fumarate reductase/succinate dehydrogenase flavoprotein-like, C-terminal domain"/>
    <property type="match status" value="1"/>
</dbReference>
<accession>A0A3S0KPX3</accession>
<dbReference type="SUPFAM" id="SSF56425">
    <property type="entry name" value="Succinate dehydrogenase/fumarate reductase flavoprotein, catalytic domain"/>
    <property type="match status" value="1"/>
</dbReference>
<evidence type="ECO:0000256" key="4">
    <source>
        <dbReference type="ARBA" id="ARBA00012792"/>
    </source>
</evidence>
<evidence type="ECO:0000313" key="20">
    <source>
        <dbReference type="EMBL" id="RTR31772.1"/>
    </source>
</evidence>
<dbReference type="InterPro" id="IPR015939">
    <property type="entry name" value="Fum_Rdtase/Succ_DH_flav-like_C"/>
</dbReference>
<evidence type="ECO:0000256" key="10">
    <source>
        <dbReference type="ARBA" id="ARBA00022827"/>
    </source>
</evidence>
<dbReference type="InterPro" id="IPR027477">
    <property type="entry name" value="Succ_DH/fumarate_Rdtase_cat_sf"/>
</dbReference>
<keyword evidence="7" id="KW-1003">Cell membrane</keyword>
<dbReference type="EMBL" id="RXNV01000005">
    <property type="protein sequence ID" value="RTR31772.1"/>
    <property type="molecule type" value="Genomic_DNA"/>
</dbReference>
<evidence type="ECO:0000256" key="11">
    <source>
        <dbReference type="ARBA" id="ARBA00022982"/>
    </source>
</evidence>
<dbReference type="InterPro" id="IPR003953">
    <property type="entry name" value="FAD-dep_OxRdtase_2_FAD-bd"/>
</dbReference>
<dbReference type="FunFam" id="3.50.50.60:FF:000009">
    <property type="entry name" value="Succinate dehydrogenase flavoprotein subunit"/>
    <property type="match status" value="1"/>
</dbReference>
<comment type="similarity">
    <text evidence="3">Belongs to the FAD-dependent oxidoreductase 2 family. FRD/SDH subfamily.</text>
</comment>
<dbReference type="InterPro" id="IPR014006">
    <property type="entry name" value="Succ_Dhase_FrdA_Gneg"/>
</dbReference>
<dbReference type="SUPFAM" id="SSF51905">
    <property type="entry name" value="FAD/NAD(P)-binding domain"/>
    <property type="match status" value="1"/>
</dbReference>